<feature type="domain" description="Transposase IS66 central" evidence="2">
    <location>
        <begin position="25"/>
        <end position="105"/>
    </location>
</feature>
<dbReference type="Pfam" id="PF03050">
    <property type="entry name" value="DDE_Tnp_IS66"/>
    <property type="match status" value="1"/>
</dbReference>
<protein>
    <recommendedName>
        <fullName evidence="2">Transposase IS66 central domain-containing protein</fullName>
    </recommendedName>
</protein>
<keyword evidence="4" id="KW-1185">Reference proteome</keyword>
<dbReference type="InterPro" id="IPR004291">
    <property type="entry name" value="Transposase_IS66_central"/>
</dbReference>
<dbReference type="AlphaFoldDB" id="A0A133UJS6"/>
<evidence type="ECO:0000313" key="4">
    <source>
        <dbReference type="Proteomes" id="UP000070155"/>
    </source>
</evidence>
<feature type="region of interest" description="Disordered" evidence="1">
    <location>
        <begin position="18"/>
        <end position="37"/>
    </location>
</feature>
<dbReference type="InterPro" id="IPR052344">
    <property type="entry name" value="Transposase-related"/>
</dbReference>
<accession>A0A133UJS6</accession>
<gene>
    <name evidence="3" type="ORF">AKJ36_03040</name>
</gene>
<feature type="compositionally biased region" description="Basic and acidic residues" evidence="1">
    <location>
        <begin position="25"/>
        <end position="37"/>
    </location>
</feature>
<dbReference type="PANTHER" id="PTHR33678:SF1">
    <property type="entry name" value="BLL1576 PROTEIN"/>
    <property type="match status" value="1"/>
</dbReference>
<proteinExistence type="predicted"/>
<dbReference type="PANTHER" id="PTHR33678">
    <property type="entry name" value="BLL1576 PROTEIN"/>
    <property type="match status" value="1"/>
</dbReference>
<comment type="caution">
    <text evidence="3">The sequence shown here is derived from an EMBL/GenBank/DDBJ whole genome shotgun (WGS) entry which is preliminary data.</text>
</comment>
<reference evidence="3 4" key="1">
    <citation type="journal article" date="2016" name="Sci. Rep.">
        <title>Metabolic traits of an uncultured archaeal lineage -MSBL1- from brine pools of the Red Sea.</title>
        <authorList>
            <person name="Mwirichia R."/>
            <person name="Alam I."/>
            <person name="Rashid M."/>
            <person name="Vinu M."/>
            <person name="Ba-Alawi W."/>
            <person name="Anthony Kamau A."/>
            <person name="Kamanda Ngugi D."/>
            <person name="Goker M."/>
            <person name="Klenk H.P."/>
            <person name="Bajic V."/>
            <person name="Stingl U."/>
        </authorList>
    </citation>
    <scope>NUCLEOTIDE SEQUENCE [LARGE SCALE GENOMIC DNA]</scope>
    <source>
        <strain evidence="3">SCGC-AAA259I07</strain>
    </source>
</reference>
<name>A0A133UJS6_9EURY</name>
<evidence type="ECO:0000259" key="2">
    <source>
        <dbReference type="Pfam" id="PF03050"/>
    </source>
</evidence>
<dbReference type="Proteomes" id="UP000070155">
    <property type="component" value="Unassembled WGS sequence"/>
</dbReference>
<feature type="non-terminal residue" evidence="3">
    <location>
        <position position="1"/>
    </location>
</feature>
<sequence>ILPIDKKLHEIYNHLNEFLEGDPPPQEREEKKQWGMETMKDLTEKEYEEERVAELITYIENGMEYWFTFVVEPDVDPTNNQAERDLREPIVIRKIIGTLRNEKGTRIFERIMTMIATWKRQGLNTKEEMLKIIRG</sequence>
<evidence type="ECO:0000313" key="3">
    <source>
        <dbReference type="EMBL" id="KXA94360.1"/>
    </source>
</evidence>
<evidence type="ECO:0000256" key="1">
    <source>
        <dbReference type="SAM" id="MobiDB-lite"/>
    </source>
</evidence>
<dbReference type="EMBL" id="LHXQ01000053">
    <property type="protein sequence ID" value="KXA94360.1"/>
    <property type="molecule type" value="Genomic_DNA"/>
</dbReference>
<organism evidence="3 4">
    <name type="scientific">candidate division MSBL1 archaeon SCGC-AAA259I07</name>
    <dbReference type="NCBI Taxonomy" id="1698266"/>
    <lineage>
        <taxon>Archaea</taxon>
        <taxon>Methanobacteriati</taxon>
        <taxon>Methanobacteriota</taxon>
        <taxon>candidate division MSBL1</taxon>
    </lineage>
</organism>